<accession>A0AAD8CLL0</accession>
<dbReference type="GO" id="GO:0043269">
    <property type="term" value="P:regulation of monoatomic ion transport"/>
    <property type="evidence" value="ECO:0007669"/>
    <property type="project" value="InterPro"/>
</dbReference>
<dbReference type="InterPro" id="IPR000272">
    <property type="entry name" value="Ion-transport_regulator_FXYD"/>
</dbReference>
<evidence type="ECO:0000256" key="6">
    <source>
        <dbReference type="ARBA" id="ARBA00023136"/>
    </source>
</evidence>
<evidence type="ECO:0000256" key="3">
    <source>
        <dbReference type="ARBA" id="ARBA00022448"/>
    </source>
</evidence>
<sequence>MAFLRTHGKLHVVLFLIPVVLLVSFGGCTDENSTFLLSTQMTLPSTTFPESTTVPESTSQASSAAGRDARNETNARKAFGAEETTATAAPETGFSTDGTMATTSRASHTSTESTERQASSLSPRIVKTTKSITSGEASTPNTSQRKQTTQGLSLESGVFEYDDYSLRRLGLIFAAVLFVIGILVLICDKRCPMPKCHAKKANYDLTRC</sequence>
<feature type="compositionally biased region" description="Polar residues" evidence="8">
    <location>
        <begin position="93"/>
        <end position="150"/>
    </location>
</feature>
<name>A0AAD8CLL0_ACIOX</name>
<feature type="signal peptide" evidence="7">
    <location>
        <begin position="1"/>
        <end position="22"/>
    </location>
</feature>
<feature type="transmembrane region" description="Helical" evidence="7">
    <location>
        <begin position="169"/>
        <end position="187"/>
    </location>
</feature>
<comment type="subcellular location">
    <subcellularLocation>
        <location evidence="1">Membrane</location>
        <topology evidence="1">Single-pass membrane protein</topology>
    </subcellularLocation>
</comment>
<evidence type="ECO:0000256" key="2">
    <source>
        <dbReference type="ARBA" id="ARBA00005948"/>
    </source>
</evidence>
<feature type="chain" id="PRO_5041768797" description="FXYD domain-containing ion transport regulator" evidence="7">
    <location>
        <begin position="23"/>
        <end position="208"/>
    </location>
</feature>
<reference evidence="9" key="1">
    <citation type="submission" date="2022-02" db="EMBL/GenBank/DDBJ databases">
        <title>Atlantic sturgeon de novo genome assembly.</title>
        <authorList>
            <person name="Stock M."/>
            <person name="Klopp C."/>
            <person name="Guiguen Y."/>
            <person name="Cabau C."/>
            <person name="Parinello H."/>
            <person name="Santidrian Yebra-Pimentel E."/>
            <person name="Kuhl H."/>
            <person name="Dirks R.P."/>
            <person name="Guessner J."/>
            <person name="Wuertz S."/>
            <person name="Du K."/>
            <person name="Schartl M."/>
        </authorList>
    </citation>
    <scope>NUCLEOTIDE SEQUENCE</scope>
    <source>
        <strain evidence="9">STURGEONOMICS-FGT-2020</strain>
        <tissue evidence="9">Whole blood</tissue>
    </source>
</reference>
<keyword evidence="4 7" id="KW-0812">Transmembrane</keyword>
<dbReference type="AlphaFoldDB" id="A0AAD8CLL0"/>
<dbReference type="CDD" id="cd20323">
    <property type="entry name" value="FXYD_FXYD5"/>
    <property type="match status" value="1"/>
</dbReference>
<dbReference type="GO" id="GO:0017080">
    <property type="term" value="F:sodium channel regulator activity"/>
    <property type="evidence" value="ECO:0007669"/>
    <property type="project" value="TreeGrafter"/>
</dbReference>
<dbReference type="PANTHER" id="PTHR14132">
    <property type="entry name" value="SODIUM/POTASSIUM-TRANSPORTING ATPASE SUBUNIT GAMMA"/>
    <property type="match status" value="1"/>
</dbReference>
<dbReference type="EMBL" id="JAGXEW010000050">
    <property type="protein sequence ID" value="KAK1151888.1"/>
    <property type="molecule type" value="Genomic_DNA"/>
</dbReference>
<keyword evidence="7" id="KW-1133">Transmembrane helix</keyword>
<keyword evidence="3 7" id="KW-0813">Transport</keyword>
<comment type="similarity">
    <text evidence="2 7">Belongs to the FXYD family.</text>
</comment>
<evidence type="ECO:0000256" key="4">
    <source>
        <dbReference type="ARBA" id="ARBA00022692"/>
    </source>
</evidence>
<keyword evidence="5 7" id="KW-0406">Ion transport</keyword>
<protein>
    <recommendedName>
        <fullName evidence="7">FXYD domain-containing ion transport regulator</fullName>
    </recommendedName>
</protein>
<keyword evidence="7" id="KW-0732">Signal</keyword>
<evidence type="ECO:0000313" key="9">
    <source>
        <dbReference type="EMBL" id="KAK1151888.1"/>
    </source>
</evidence>
<dbReference type="PANTHER" id="PTHR14132:SF23">
    <property type="entry name" value="FXYD DOMAIN-CONTAINING ION TRANSPORT REGULATOR"/>
    <property type="match status" value="1"/>
</dbReference>
<evidence type="ECO:0000256" key="5">
    <source>
        <dbReference type="ARBA" id="ARBA00023065"/>
    </source>
</evidence>
<keyword evidence="6 7" id="KW-0472">Membrane</keyword>
<dbReference type="GO" id="GO:0006811">
    <property type="term" value="P:monoatomic ion transport"/>
    <property type="evidence" value="ECO:0007669"/>
    <property type="project" value="UniProtKB-KW"/>
</dbReference>
<dbReference type="GO" id="GO:0016020">
    <property type="term" value="C:membrane"/>
    <property type="evidence" value="ECO:0007669"/>
    <property type="project" value="UniProtKB-SubCell"/>
</dbReference>
<evidence type="ECO:0000256" key="7">
    <source>
        <dbReference type="RuleBase" id="RU364131"/>
    </source>
</evidence>
<proteinExistence type="inferred from homology"/>
<gene>
    <name evidence="9" type="ORF">AOXY_G32263</name>
</gene>
<dbReference type="Proteomes" id="UP001230051">
    <property type="component" value="Unassembled WGS sequence"/>
</dbReference>
<evidence type="ECO:0000256" key="1">
    <source>
        <dbReference type="ARBA" id="ARBA00004167"/>
    </source>
</evidence>
<feature type="region of interest" description="Disordered" evidence="8">
    <location>
        <begin position="45"/>
        <end position="150"/>
    </location>
</feature>
<dbReference type="Pfam" id="PF02038">
    <property type="entry name" value="ATP1G1_PLM_MAT8"/>
    <property type="match status" value="1"/>
</dbReference>
<feature type="compositionally biased region" description="Polar residues" evidence="8">
    <location>
        <begin position="45"/>
        <end position="63"/>
    </location>
</feature>
<dbReference type="Gene3D" id="1.20.5.780">
    <property type="entry name" value="Single helix bin"/>
    <property type="match status" value="1"/>
</dbReference>
<evidence type="ECO:0000256" key="8">
    <source>
        <dbReference type="SAM" id="MobiDB-lite"/>
    </source>
</evidence>
<dbReference type="PROSITE" id="PS51257">
    <property type="entry name" value="PROKAR_LIPOPROTEIN"/>
    <property type="match status" value="1"/>
</dbReference>
<organism evidence="9 10">
    <name type="scientific">Acipenser oxyrinchus oxyrinchus</name>
    <dbReference type="NCBI Taxonomy" id="40147"/>
    <lineage>
        <taxon>Eukaryota</taxon>
        <taxon>Metazoa</taxon>
        <taxon>Chordata</taxon>
        <taxon>Craniata</taxon>
        <taxon>Vertebrata</taxon>
        <taxon>Euteleostomi</taxon>
        <taxon>Actinopterygii</taxon>
        <taxon>Chondrostei</taxon>
        <taxon>Acipenseriformes</taxon>
        <taxon>Acipenseridae</taxon>
        <taxon>Acipenser</taxon>
    </lineage>
</organism>
<evidence type="ECO:0000313" key="10">
    <source>
        <dbReference type="Proteomes" id="UP001230051"/>
    </source>
</evidence>
<feature type="compositionally biased region" description="Low complexity" evidence="8">
    <location>
        <begin position="81"/>
        <end position="92"/>
    </location>
</feature>
<comment type="caution">
    <text evidence="9">The sequence shown here is derived from an EMBL/GenBank/DDBJ whole genome shotgun (WGS) entry which is preliminary data.</text>
</comment>
<keyword evidence="10" id="KW-1185">Reference proteome</keyword>